<dbReference type="Pfam" id="PF03966">
    <property type="entry name" value="Trm112p"/>
    <property type="match status" value="1"/>
</dbReference>
<dbReference type="SUPFAM" id="SSF158997">
    <property type="entry name" value="Trm112p-like"/>
    <property type="match status" value="1"/>
</dbReference>
<dbReference type="Proteomes" id="UP000694569">
    <property type="component" value="Unplaced"/>
</dbReference>
<keyword evidence="8" id="KW-1185">Reference proteome</keyword>
<comment type="subcellular location">
    <subcellularLocation>
        <location evidence="1">Mitochondrion</location>
    </subcellularLocation>
</comment>
<name>A0A8C5MHW3_9ANUR</name>
<dbReference type="PANTHER" id="PTHR33505:SF4">
    <property type="entry name" value="PROTEIN PREY, MITOCHONDRIAL"/>
    <property type="match status" value="1"/>
</dbReference>
<evidence type="ECO:0000256" key="5">
    <source>
        <dbReference type="ARBA" id="ARBA00040939"/>
    </source>
</evidence>
<dbReference type="FunFam" id="2.20.25.10:FF:000017">
    <property type="entry name" value="protein preY, mitochondrial"/>
    <property type="match status" value="1"/>
</dbReference>
<evidence type="ECO:0000256" key="2">
    <source>
        <dbReference type="ARBA" id="ARBA00022946"/>
    </source>
</evidence>
<proteinExistence type="inferred from homology"/>
<reference evidence="7" key="1">
    <citation type="submission" date="2025-08" db="UniProtKB">
        <authorList>
            <consortium name="Ensembl"/>
        </authorList>
    </citation>
    <scope>IDENTIFICATION</scope>
</reference>
<reference evidence="7" key="2">
    <citation type="submission" date="2025-09" db="UniProtKB">
        <authorList>
            <consortium name="Ensembl"/>
        </authorList>
    </citation>
    <scope>IDENTIFICATION</scope>
</reference>
<keyword evidence="3" id="KW-0496">Mitochondrion</keyword>
<feature type="region of interest" description="Disordered" evidence="6">
    <location>
        <begin position="89"/>
        <end position="110"/>
    </location>
</feature>
<dbReference type="GeneTree" id="ENSGT00390000015889"/>
<feature type="compositionally biased region" description="Basic and acidic residues" evidence="6">
    <location>
        <begin position="95"/>
        <end position="110"/>
    </location>
</feature>
<dbReference type="OrthoDB" id="1884515at2759"/>
<dbReference type="Ensembl" id="ENSLLET00000014590.1">
    <property type="protein sequence ID" value="ENSLLEP00000014036.1"/>
    <property type="gene ID" value="ENSLLEG00000008903.1"/>
</dbReference>
<evidence type="ECO:0000256" key="1">
    <source>
        <dbReference type="ARBA" id="ARBA00004173"/>
    </source>
</evidence>
<dbReference type="GO" id="GO:0005739">
    <property type="term" value="C:mitochondrion"/>
    <property type="evidence" value="ECO:0007669"/>
    <property type="project" value="UniProtKB-SubCell"/>
</dbReference>
<evidence type="ECO:0000313" key="7">
    <source>
        <dbReference type="Ensembl" id="ENSLLEP00000014036.1"/>
    </source>
</evidence>
<keyword evidence="2" id="KW-0809">Transit peptide</keyword>
<accession>A0A8C5MHW3</accession>
<comment type="similarity">
    <text evidence="4">Belongs to the PREY family.</text>
</comment>
<protein>
    <recommendedName>
        <fullName evidence="5">Protein preY, mitochondrial</fullName>
    </recommendedName>
</protein>
<dbReference type="AlphaFoldDB" id="A0A8C5MHW3"/>
<dbReference type="Gene3D" id="2.20.25.10">
    <property type="match status" value="1"/>
</dbReference>
<evidence type="ECO:0000256" key="4">
    <source>
        <dbReference type="ARBA" id="ARBA00038479"/>
    </source>
</evidence>
<organism evidence="7 8">
    <name type="scientific">Leptobrachium leishanense</name>
    <name type="common">Leishan spiny toad</name>
    <dbReference type="NCBI Taxonomy" id="445787"/>
    <lineage>
        <taxon>Eukaryota</taxon>
        <taxon>Metazoa</taxon>
        <taxon>Chordata</taxon>
        <taxon>Craniata</taxon>
        <taxon>Vertebrata</taxon>
        <taxon>Euteleostomi</taxon>
        <taxon>Amphibia</taxon>
        <taxon>Batrachia</taxon>
        <taxon>Anura</taxon>
        <taxon>Pelobatoidea</taxon>
        <taxon>Megophryidae</taxon>
        <taxon>Leptobrachium</taxon>
    </lineage>
</organism>
<evidence type="ECO:0000256" key="6">
    <source>
        <dbReference type="SAM" id="MobiDB-lite"/>
    </source>
</evidence>
<evidence type="ECO:0000256" key="3">
    <source>
        <dbReference type="ARBA" id="ARBA00023128"/>
    </source>
</evidence>
<evidence type="ECO:0000313" key="8">
    <source>
        <dbReference type="Proteomes" id="UP000694569"/>
    </source>
</evidence>
<gene>
    <name evidence="7" type="primary">PYURF</name>
</gene>
<sequence>MMLRVAECWRLCEFFLRNQAGRRRALHATITRPSDQHGHRASAEFDPAILQYLVCPLSRKPLRYEESTKELINDELGISYPIVDGIPNMTPQDARMIRSDQKLQDTEDPQ</sequence>
<dbReference type="InterPro" id="IPR005651">
    <property type="entry name" value="Trm112-like"/>
</dbReference>
<dbReference type="PANTHER" id="PTHR33505">
    <property type="entry name" value="ZGC:162634"/>
    <property type="match status" value="1"/>
</dbReference>